<dbReference type="Gene3D" id="1.10.10.60">
    <property type="entry name" value="Homeodomain-like"/>
    <property type="match status" value="1"/>
</dbReference>
<name>A0A5J6MTW5_9PROT</name>
<organism evidence="4 5">
    <name type="scientific">Hypericibacter adhaerens</name>
    <dbReference type="NCBI Taxonomy" id="2602016"/>
    <lineage>
        <taxon>Bacteria</taxon>
        <taxon>Pseudomonadati</taxon>
        <taxon>Pseudomonadota</taxon>
        <taxon>Alphaproteobacteria</taxon>
        <taxon>Rhodospirillales</taxon>
        <taxon>Dongiaceae</taxon>
        <taxon>Hypericibacter</taxon>
    </lineage>
</organism>
<dbReference type="SUPFAM" id="SSF48498">
    <property type="entry name" value="Tetracyclin repressor-like, C-terminal domain"/>
    <property type="match status" value="1"/>
</dbReference>
<dbReference type="Gene3D" id="1.10.357.10">
    <property type="entry name" value="Tetracycline Repressor, domain 2"/>
    <property type="match status" value="1"/>
</dbReference>
<keyword evidence="5" id="KW-1185">Reference proteome</keyword>
<dbReference type="Pfam" id="PF00440">
    <property type="entry name" value="TetR_N"/>
    <property type="match status" value="1"/>
</dbReference>
<sequence length="167" mass="18744">MDAVAETARISKRTLYARYEDKTALFKAVLSDLIARWLVPIDRFQCGSAGLTETLLELARYLTTFALTPQSIGVTRIIIAEAERQPEFGRLALETGRKPAVRVIASILRRHREELRPLDLNRAAEQFMNLAIDGHLQLACLGVRSSRQQIERQAQAAVALFLAGTRR</sequence>
<evidence type="ECO:0000256" key="2">
    <source>
        <dbReference type="PROSITE-ProRule" id="PRU00335"/>
    </source>
</evidence>
<protein>
    <recommendedName>
        <fullName evidence="3">HTH tetR-type domain-containing protein</fullName>
    </recommendedName>
</protein>
<accession>A0A5J6MTW5</accession>
<dbReference type="InterPro" id="IPR009057">
    <property type="entry name" value="Homeodomain-like_sf"/>
</dbReference>
<keyword evidence="1 2" id="KW-0238">DNA-binding</keyword>
<dbReference type="KEGG" id="hadh:FRZ61_06300"/>
<reference evidence="4 5" key="1">
    <citation type="submission" date="2019-08" db="EMBL/GenBank/DDBJ databases">
        <title>Hyperibacter terrae gen. nov., sp. nov. and Hyperibacter viscosus sp. nov., two new members in the family Rhodospirillaceae isolated from the rhizosphere of Hypericum perforatum.</title>
        <authorList>
            <person name="Noviana Z."/>
        </authorList>
    </citation>
    <scope>NUCLEOTIDE SEQUENCE [LARGE SCALE GENOMIC DNA]</scope>
    <source>
        <strain evidence="4 5">R5959</strain>
    </source>
</reference>
<dbReference type="SUPFAM" id="SSF46689">
    <property type="entry name" value="Homeodomain-like"/>
    <property type="match status" value="1"/>
</dbReference>
<dbReference type="InterPro" id="IPR039536">
    <property type="entry name" value="TetR_C_Proteobacteria"/>
</dbReference>
<dbReference type="InterPro" id="IPR050109">
    <property type="entry name" value="HTH-type_TetR-like_transc_reg"/>
</dbReference>
<dbReference type="GO" id="GO:0000976">
    <property type="term" value="F:transcription cis-regulatory region binding"/>
    <property type="evidence" value="ECO:0007669"/>
    <property type="project" value="TreeGrafter"/>
</dbReference>
<evidence type="ECO:0000313" key="4">
    <source>
        <dbReference type="EMBL" id="QEX20711.1"/>
    </source>
</evidence>
<evidence type="ECO:0000259" key="3">
    <source>
        <dbReference type="PROSITE" id="PS50977"/>
    </source>
</evidence>
<dbReference type="EMBL" id="CP042582">
    <property type="protein sequence ID" value="QEX20711.1"/>
    <property type="molecule type" value="Genomic_DNA"/>
</dbReference>
<dbReference type="PANTHER" id="PTHR30055:SF146">
    <property type="entry name" value="HTH-TYPE TRANSCRIPTIONAL DUAL REGULATOR CECR"/>
    <property type="match status" value="1"/>
</dbReference>
<comment type="caution">
    <text evidence="2">Lacks conserved residue(s) required for the propagation of feature annotation.</text>
</comment>
<dbReference type="PANTHER" id="PTHR30055">
    <property type="entry name" value="HTH-TYPE TRANSCRIPTIONAL REGULATOR RUTR"/>
    <property type="match status" value="1"/>
</dbReference>
<dbReference type="InterPro" id="IPR036271">
    <property type="entry name" value="Tet_transcr_reg_TetR-rel_C_sf"/>
</dbReference>
<evidence type="ECO:0000256" key="1">
    <source>
        <dbReference type="ARBA" id="ARBA00023125"/>
    </source>
</evidence>
<dbReference type="Pfam" id="PF14246">
    <property type="entry name" value="TetR_C_7"/>
    <property type="match status" value="1"/>
</dbReference>
<dbReference type="GO" id="GO:0003700">
    <property type="term" value="F:DNA-binding transcription factor activity"/>
    <property type="evidence" value="ECO:0007669"/>
    <property type="project" value="TreeGrafter"/>
</dbReference>
<proteinExistence type="predicted"/>
<dbReference type="PROSITE" id="PS50977">
    <property type="entry name" value="HTH_TETR_2"/>
    <property type="match status" value="1"/>
</dbReference>
<feature type="domain" description="HTH tetR-type" evidence="3">
    <location>
        <begin position="1"/>
        <end position="37"/>
    </location>
</feature>
<gene>
    <name evidence="4" type="ORF">FRZ61_06300</name>
</gene>
<dbReference type="InterPro" id="IPR001647">
    <property type="entry name" value="HTH_TetR"/>
</dbReference>
<dbReference type="AlphaFoldDB" id="A0A5J6MTW5"/>
<dbReference type="Proteomes" id="UP000325797">
    <property type="component" value="Chromosome"/>
</dbReference>
<evidence type="ECO:0000313" key="5">
    <source>
        <dbReference type="Proteomes" id="UP000325797"/>
    </source>
</evidence>